<dbReference type="InterPro" id="IPR036286">
    <property type="entry name" value="LexA/Signal_pep-like_sf"/>
</dbReference>
<dbReference type="Pfam" id="PF10502">
    <property type="entry name" value="Peptidase_S26"/>
    <property type="match status" value="1"/>
</dbReference>
<organism evidence="2 3">
    <name type="scientific">Labrys neptuniae</name>
    <dbReference type="NCBI Taxonomy" id="376174"/>
    <lineage>
        <taxon>Bacteria</taxon>
        <taxon>Pseudomonadati</taxon>
        <taxon>Pseudomonadota</taxon>
        <taxon>Alphaproteobacteria</taxon>
        <taxon>Hyphomicrobiales</taxon>
        <taxon>Xanthobacteraceae</taxon>
        <taxon>Labrys</taxon>
    </lineage>
</organism>
<dbReference type="InterPro" id="IPR019533">
    <property type="entry name" value="Peptidase_S26"/>
</dbReference>
<feature type="domain" description="Peptidase S26" evidence="1">
    <location>
        <begin position="8"/>
        <end position="162"/>
    </location>
</feature>
<dbReference type="RefSeq" id="WP_394314833.1">
    <property type="nucleotide sequence ID" value="NZ_JBHGPK010000026.1"/>
</dbReference>
<dbReference type="SUPFAM" id="SSF51306">
    <property type="entry name" value="LexA/Signal peptidase"/>
    <property type="match status" value="1"/>
</dbReference>
<sequence length="181" mass="19569">MTRAGYVIAATFAVVGTAIPTVVPMPLRLVWNASASTSIGLYLVASADALDAGDLVVVLPPEPIARFMGERGYVEEGVPLLKHVAARSGQLVCRRERSIRVDGALIGDALDRDRQGRDLPIWQGCRRLSDGEIFVMNRNVSDSFDGRYFGVLTASSVIGRAVPLFTDEAGEGPLQWRSPTR</sequence>
<dbReference type="Gene3D" id="2.10.109.10">
    <property type="entry name" value="Umud Fragment, subunit A"/>
    <property type="match status" value="1"/>
</dbReference>
<name>A0ABV6ZPD3_9HYPH</name>
<evidence type="ECO:0000313" key="3">
    <source>
        <dbReference type="Proteomes" id="UP001595190"/>
    </source>
</evidence>
<proteinExistence type="predicted"/>
<gene>
    <name evidence="2" type="ORF">ACETRX_30790</name>
</gene>
<evidence type="ECO:0000313" key="2">
    <source>
        <dbReference type="EMBL" id="MFC2254054.1"/>
    </source>
</evidence>
<protein>
    <submittedName>
        <fullName evidence="2">S26 family signal peptidase</fullName>
    </submittedName>
</protein>
<comment type="caution">
    <text evidence="2">The sequence shown here is derived from an EMBL/GenBank/DDBJ whole genome shotgun (WGS) entry which is preliminary data.</text>
</comment>
<reference evidence="2 3" key="1">
    <citation type="submission" date="2024-09" db="EMBL/GenBank/DDBJ databases">
        <title>Description of Labrys sedimenti sp. nov., isolated from a diclofenac-degrading enrichment culture, and genome-based reclassification of Labrys portucalensis as a later heterotypic synonym of Labrys neptuniae.</title>
        <authorList>
            <person name="Tancsics A."/>
            <person name="Csepanyi A."/>
        </authorList>
    </citation>
    <scope>NUCLEOTIDE SEQUENCE [LARGE SCALE GENOMIC DNA]</scope>
    <source>
        <strain evidence="2 3">LMG 23412</strain>
    </source>
</reference>
<dbReference type="EMBL" id="JBHGPK010000026">
    <property type="protein sequence ID" value="MFC2254054.1"/>
    <property type="molecule type" value="Genomic_DNA"/>
</dbReference>
<dbReference type="Proteomes" id="UP001595190">
    <property type="component" value="Unassembled WGS sequence"/>
</dbReference>
<evidence type="ECO:0000259" key="1">
    <source>
        <dbReference type="Pfam" id="PF10502"/>
    </source>
</evidence>
<accession>A0ABV6ZPD3</accession>